<reference evidence="1" key="1">
    <citation type="submission" date="2023-04" db="EMBL/GenBank/DDBJ databases">
        <title>Draft Genome sequencing of Naganishia species isolated from polar environments using Oxford Nanopore Technology.</title>
        <authorList>
            <person name="Leo P."/>
            <person name="Venkateswaran K."/>
        </authorList>
    </citation>
    <scope>NUCLEOTIDE SEQUENCE</scope>
    <source>
        <strain evidence="1">MNA-CCFEE 5261</strain>
    </source>
</reference>
<accession>A0ACC2WFV2</accession>
<organism evidence="1 2">
    <name type="scientific">Naganishia cerealis</name>
    <dbReference type="NCBI Taxonomy" id="610337"/>
    <lineage>
        <taxon>Eukaryota</taxon>
        <taxon>Fungi</taxon>
        <taxon>Dikarya</taxon>
        <taxon>Basidiomycota</taxon>
        <taxon>Agaricomycotina</taxon>
        <taxon>Tremellomycetes</taxon>
        <taxon>Filobasidiales</taxon>
        <taxon>Filobasidiaceae</taxon>
        <taxon>Naganishia</taxon>
    </lineage>
</organism>
<proteinExistence type="predicted"/>
<name>A0ACC2WFV2_9TREE</name>
<comment type="caution">
    <text evidence="1">The sequence shown here is derived from an EMBL/GenBank/DDBJ whole genome shotgun (WGS) entry which is preliminary data.</text>
</comment>
<protein>
    <submittedName>
        <fullName evidence="1">Uncharacterized protein</fullName>
    </submittedName>
</protein>
<keyword evidence="2" id="KW-1185">Reference proteome</keyword>
<evidence type="ECO:0000313" key="1">
    <source>
        <dbReference type="EMBL" id="KAJ9110089.1"/>
    </source>
</evidence>
<gene>
    <name evidence="1" type="ORF">QFC19_001760</name>
</gene>
<sequence>MRTLAAELRLWEDGEIQAIDGAEDDERSRPRASIKAVFAIPVVRRKTVKLNQMLKKRNGVLERLEVAESRFIRSFKANLPKPTAAVEEQNEKESDVSLSPNANGSLPRNLNVHWNHSRKNSQATNNLNEAKADTAVTTPSGYVAPRKFYKISSLPRLPAGGMFGNATDTGSSNTGQQRDQRRKATFAEEVVGGISGTQFQEVYRDSLMPGGGLPPVGTPLDVKGGQFVIQPHKYAEKSLPPPPTESLLNKESRGTVSQLASSPRSRVTDNTMRSSASSNYSTALYTSPTRQQPIDNRKSSVYPQSPDHSAAVVNQPLLGDAKTDPPSRAKARSAIQPPIRPVSGISPRDLSSIYSEISEYRSLLKELNEEVVELQASTYEDMMIGKDVVGFFLIGRSISKLPGAILVSGMARDDVDWAQFRETTRNNEVAFWSICSGLTILACVSVIPFVGIANSTVPGLSHYLHFLQPIARSDGPGSGIIQSVIPSIGIALIMWALERGINWTGRRTRSISKTSTEYRIAKATCFFFAIIAVWLAVASGIIFAVEAFDHNTQISRYIADGLIHSSWWLFCFLLNLSVATPALILLRAGLAYRHICMYKKVETPRQRFKAFFPSRIAYQGILATCVFATALSFPMLPIFPLIGLPAVLFLILLFIASQHLTTFTDCNLYGSSGGKLAIYLVRTLVMVLLCQPVLLGLILLSRRELGIGGASLGVALFGLILFESLTWGKGGPVALSRTEHAKFRLFAKRLQSHAVEPIDNMSIDRPNLLLPSDQRRSQGQLPLKTDNIDSYLDPYRANLAHPDINQNQHELPPLSLRDNENLDMAKYQAENTMYPPELIMPAPVIWLPDDKADVGQQEVEDLRRFHKLSAMLDAVRS</sequence>
<dbReference type="EMBL" id="JASBWR010000014">
    <property type="protein sequence ID" value="KAJ9110089.1"/>
    <property type="molecule type" value="Genomic_DNA"/>
</dbReference>
<dbReference type="Proteomes" id="UP001241377">
    <property type="component" value="Unassembled WGS sequence"/>
</dbReference>
<evidence type="ECO:0000313" key="2">
    <source>
        <dbReference type="Proteomes" id="UP001241377"/>
    </source>
</evidence>